<dbReference type="InterPro" id="IPR016195">
    <property type="entry name" value="Pol/histidinol_Pase-like"/>
</dbReference>
<dbReference type="SUPFAM" id="SSF89550">
    <property type="entry name" value="PHP domain-like"/>
    <property type="match status" value="1"/>
</dbReference>
<evidence type="ECO:0000313" key="3">
    <source>
        <dbReference type="Proteomes" id="UP000198703"/>
    </source>
</evidence>
<reference evidence="2 3" key="1">
    <citation type="submission" date="2016-10" db="EMBL/GenBank/DDBJ databases">
        <authorList>
            <person name="de Groot N.N."/>
        </authorList>
    </citation>
    <scope>NUCLEOTIDE SEQUENCE [LARGE SCALE GENOMIC DNA]</scope>
    <source>
        <strain evidence="2 3">DSM 15345</strain>
    </source>
</reference>
<dbReference type="EMBL" id="FNQM01000002">
    <property type="protein sequence ID" value="SDZ89072.1"/>
    <property type="molecule type" value="Genomic_DNA"/>
</dbReference>
<sequence length="701" mass="76403">MAIETRNSVAALLCGASVLAMGAAPAMAQQAQAYADRIEAQGAYLTGDKHNHTTCTDGTTSVRTLVDQSAVVYGLDWFAQTGHGGTGNRDCRFDDIQTGNVVPLTNLGSFNPREFWEDTIGLDALKGDDIGNRMWRWQSIYEYAYPDIANAGKLADKPTWIGIETNAPGHEHVSMGIIGNQFRTVGDAYATAQFEYLWDRGDNDTSGGESLDFENPANRGVAKLPNVTGDHSKSVKSVEWLRKHYPTDSYYVPAHVERQGAYTPGENRGYNAEDLRDYHNAGLFNPNDVTSPSLAFGGEMQAGHMAAAQRGTYSAGRPSVGLGTFGGSGCYGAAEMSLPGTAPDGTPLTRELVNEIADAWEAEYAGVPDAGGFNRNASLPRYVFCKPGVKTLWDAMLSEGRRYFIFGSSDWHNRGAFGPFEPHSTLDFWPGEYQKIYAYTRGVSGKYDLRTARAVVSGMRSGNTYSVMGDLIGQFNWVMCQGGKCATMGQELVVNPAGADVEWFIRIEDPSGVNNSPYAFSNPYLLPLGLEQPLNAPMLDNIDIIRGDITGPIDPSDPAYKTMVSHPSTEIFMTMFRDEFSAEGDFLIASGTLPAETFTNDMYFRMRGTNLPKGTPNGTDADGNPLSDNNAGRVVCPFPYTAEEGTNGRNSFDPMACPLYLPTNDEGQQVLSFDVEAWANLWFHANPIFVKVAPTQQARLR</sequence>
<dbReference type="Proteomes" id="UP000198703">
    <property type="component" value="Unassembled WGS sequence"/>
</dbReference>
<evidence type="ECO:0000256" key="1">
    <source>
        <dbReference type="SAM" id="SignalP"/>
    </source>
</evidence>
<dbReference type="STRING" id="89524.SAMN05444370_10262"/>
<dbReference type="AlphaFoldDB" id="A0A1H3WRR5"/>
<gene>
    <name evidence="2" type="ORF">SAMN05444370_10262</name>
</gene>
<feature type="signal peptide" evidence="1">
    <location>
        <begin position="1"/>
        <end position="28"/>
    </location>
</feature>
<keyword evidence="3" id="KW-1185">Reference proteome</keyword>
<keyword evidence="1" id="KW-0732">Signal</keyword>
<dbReference type="OrthoDB" id="9804333at2"/>
<organism evidence="2 3">
    <name type="scientific">Rubrimonas cliftonensis</name>
    <dbReference type="NCBI Taxonomy" id="89524"/>
    <lineage>
        <taxon>Bacteria</taxon>
        <taxon>Pseudomonadati</taxon>
        <taxon>Pseudomonadota</taxon>
        <taxon>Alphaproteobacteria</taxon>
        <taxon>Rhodobacterales</taxon>
        <taxon>Paracoccaceae</taxon>
        <taxon>Rubrimonas</taxon>
    </lineage>
</organism>
<accession>A0A1H3WRR5</accession>
<protein>
    <recommendedName>
        <fullName evidence="4">DUF3604 domain-containing protein</fullName>
    </recommendedName>
</protein>
<evidence type="ECO:0008006" key="4">
    <source>
        <dbReference type="Google" id="ProtNLM"/>
    </source>
</evidence>
<evidence type="ECO:0000313" key="2">
    <source>
        <dbReference type="EMBL" id="SDZ89072.1"/>
    </source>
</evidence>
<proteinExistence type="predicted"/>
<feature type="chain" id="PRO_5011696674" description="DUF3604 domain-containing protein" evidence="1">
    <location>
        <begin position="29"/>
        <end position="701"/>
    </location>
</feature>
<dbReference type="RefSeq" id="WP_093248308.1">
    <property type="nucleotide sequence ID" value="NZ_FNQM01000002.1"/>
</dbReference>
<name>A0A1H3WRR5_9RHOB</name>